<evidence type="ECO:0000256" key="1">
    <source>
        <dbReference type="SAM" id="Coils"/>
    </source>
</evidence>
<feature type="coiled-coil region" evidence="1">
    <location>
        <begin position="11"/>
        <end position="80"/>
    </location>
</feature>
<evidence type="ECO:0000313" key="2">
    <source>
        <dbReference type="EMBL" id="CAB5353791.1"/>
    </source>
</evidence>
<keyword evidence="1" id="KW-0175">Coiled coil</keyword>
<sequence length="121" mass="14148">MQVTLKASRTNSNLIEENKEVSRINSELKEKLEEKEKKFKEFQQYVSNFEKQGNEELQQLQKLEMMSQNLDKNLGILKLEEINENIIKTFRENNEDFLATFSNKDSGSRSLPYSNIKVVVG</sequence>
<gene>
    <name evidence="2" type="ORF">CHRIB12_LOCUS5708</name>
</gene>
<proteinExistence type="predicted"/>
<dbReference type="EMBL" id="CAGKOT010000009">
    <property type="protein sequence ID" value="CAB5353791.1"/>
    <property type="molecule type" value="Genomic_DNA"/>
</dbReference>
<evidence type="ECO:0000313" key="3">
    <source>
        <dbReference type="Proteomes" id="UP000684084"/>
    </source>
</evidence>
<dbReference type="AlphaFoldDB" id="A0A916E2Y6"/>
<reference evidence="2" key="1">
    <citation type="submission" date="2020-05" db="EMBL/GenBank/DDBJ databases">
        <authorList>
            <person name="Rincon C."/>
            <person name="Sanders R I."/>
            <person name="Robbins C."/>
            <person name="Chaturvedi A."/>
        </authorList>
    </citation>
    <scope>NUCLEOTIDE SEQUENCE</scope>
    <source>
        <strain evidence="2">CHB12</strain>
    </source>
</reference>
<comment type="caution">
    <text evidence="2">The sequence shown here is derived from an EMBL/GenBank/DDBJ whole genome shotgun (WGS) entry which is preliminary data.</text>
</comment>
<accession>A0A916E2Y6</accession>
<protein>
    <submittedName>
        <fullName evidence="2">Uncharacterized protein</fullName>
    </submittedName>
</protein>
<dbReference type="Proteomes" id="UP000684084">
    <property type="component" value="Unassembled WGS sequence"/>
</dbReference>
<name>A0A916E2Y6_9GLOM</name>
<organism evidence="2 3">
    <name type="scientific">Rhizophagus irregularis</name>
    <dbReference type="NCBI Taxonomy" id="588596"/>
    <lineage>
        <taxon>Eukaryota</taxon>
        <taxon>Fungi</taxon>
        <taxon>Fungi incertae sedis</taxon>
        <taxon>Mucoromycota</taxon>
        <taxon>Glomeromycotina</taxon>
        <taxon>Glomeromycetes</taxon>
        <taxon>Glomerales</taxon>
        <taxon>Glomeraceae</taxon>
        <taxon>Rhizophagus</taxon>
    </lineage>
</organism>